<dbReference type="EMBL" id="JASFZW010000014">
    <property type="protein sequence ID" value="KAK2075612.1"/>
    <property type="molecule type" value="Genomic_DNA"/>
</dbReference>
<accession>A0AAD9IG89</accession>
<keyword evidence="4" id="KW-1185">Reference proteome</keyword>
<dbReference type="SUPFAM" id="SSF56112">
    <property type="entry name" value="Protein kinase-like (PK-like)"/>
    <property type="match status" value="1"/>
</dbReference>
<gene>
    <name evidence="3" type="ORF">QBZ16_001720</name>
</gene>
<protein>
    <recommendedName>
        <fullName evidence="2">ABC1 atypical kinase-like domain-containing protein</fullName>
    </recommendedName>
</protein>
<comment type="caution">
    <text evidence="3">The sequence shown here is derived from an EMBL/GenBank/DDBJ whole genome shotgun (WGS) entry which is preliminary data.</text>
</comment>
<dbReference type="CDD" id="cd05121">
    <property type="entry name" value="ABC1_ADCK3-like"/>
    <property type="match status" value="1"/>
</dbReference>
<dbReference type="Pfam" id="PF03109">
    <property type="entry name" value="ABC1"/>
    <property type="match status" value="2"/>
</dbReference>
<name>A0AAD9IG89_PROWI</name>
<dbReference type="InterPro" id="IPR004147">
    <property type="entry name" value="ABC1_dom"/>
</dbReference>
<dbReference type="AlphaFoldDB" id="A0AAD9IG89"/>
<evidence type="ECO:0000313" key="4">
    <source>
        <dbReference type="Proteomes" id="UP001255856"/>
    </source>
</evidence>
<organism evidence="3 4">
    <name type="scientific">Prototheca wickerhamii</name>
    <dbReference type="NCBI Taxonomy" id="3111"/>
    <lineage>
        <taxon>Eukaryota</taxon>
        <taxon>Viridiplantae</taxon>
        <taxon>Chlorophyta</taxon>
        <taxon>core chlorophytes</taxon>
        <taxon>Trebouxiophyceae</taxon>
        <taxon>Chlorellales</taxon>
        <taxon>Chlorellaceae</taxon>
        <taxon>Prototheca</taxon>
    </lineage>
</organism>
<evidence type="ECO:0000259" key="2">
    <source>
        <dbReference type="Pfam" id="PF03109"/>
    </source>
</evidence>
<proteinExistence type="predicted"/>
<feature type="domain" description="ABC1 atypical kinase-like" evidence="2">
    <location>
        <begin position="121"/>
        <end position="173"/>
    </location>
</feature>
<dbReference type="Proteomes" id="UP001255856">
    <property type="component" value="Unassembled WGS sequence"/>
</dbReference>
<feature type="region of interest" description="Disordered" evidence="1">
    <location>
        <begin position="1"/>
        <end position="25"/>
    </location>
</feature>
<dbReference type="InterPro" id="IPR011009">
    <property type="entry name" value="Kinase-like_dom_sf"/>
</dbReference>
<evidence type="ECO:0000313" key="3">
    <source>
        <dbReference type="EMBL" id="KAK2075612.1"/>
    </source>
</evidence>
<dbReference type="PANTHER" id="PTHR43173:SF12">
    <property type="entry name" value="PROTEIN KINASE SUPERFAMILY PROTEIN"/>
    <property type="match status" value="1"/>
</dbReference>
<dbReference type="PANTHER" id="PTHR43173">
    <property type="entry name" value="ABC1 FAMILY PROTEIN"/>
    <property type="match status" value="1"/>
</dbReference>
<sequence length="505" mass="55319">MVARPDPVSLNPYDPSPDATTPEHPTTWWTAASRSARFWSKATAIYGGYKLAQARAALLRASGRDPDWIAREVWEPQHAAAAADMHRLCLSLRGFYLKAGQFIGARGDFVPRAICERLSHLQDRVPPMEPAAAARLIREQLGGAPLEAAFDWVELDRPLGAASVAQVHRARLACRRRGPLARLAGLVWPRFRGLVPRAVGAADDESGACCRRLDMWRACAAAPPDAVVAVKVQYPAALEDMSSDLGNLRLLAAFLSKTEMDFDLVSAVDELADQIRLEFDFKREARVMQAVADQLQPLRSKIQVPRPIPGLVTNRMIVMDYIKGIPITRLGSHTGSMSASVRQMASSRILHRVSEAYGHMMLLDGLFQADCHPGNIIVMEGGRVGLIDYGQSKKLPDELRRGFARLVLALHREDDDEIAAALAGVGVVVDRHDPALAAKLAYGMVDPFDPDSPIKKLGVTSFPKDMFFVLRVCQLLRGLSVGMEVDGFSAADQWEPLARQALAAN</sequence>
<feature type="domain" description="ABC1 atypical kinase-like" evidence="2">
    <location>
        <begin position="226"/>
        <end position="420"/>
    </location>
</feature>
<dbReference type="InterPro" id="IPR051130">
    <property type="entry name" value="Mito_struct-func_regulator"/>
</dbReference>
<reference evidence="3" key="1">
    <citation type="submission" date="2021-01" db="EMBL/GenBank/DDBJ databases">
        <authorList>
            <person name="Eckstrom K.M.E."/>
        </authorList>
    </citation>
    <scope>NUCLEOTIDE SEQUENCE</scope>
    <source>
        <strain evidence="3">UVCC 0001</strain>
    </source>
</reference>
<evidence type="ECO:0000256" key="1">
    <source>
        <dbReference type="SAM" id="MobiDB-lite"/>
    </source>
</evidence>